<dbReference type="EMBL" id="FOTR01000001">
    <property type="protein sequence ID" value="SFL38998.1"/>
    <property type="molecule type" value="Genomic_DNA"/>
</dbReference>
<dbReference type="NCBIfam" id="NF045542">
    <property type="entry name" value="Clp_rel_HeadMat"/>
    <property type="match status" value="1"/>
</dbReference>
<keyword evidence="4" id="KW-0378">Hydrolase</keyword>
<dbReference type="GO" id="GO:0006515">
    <property type="term" value="P:protein quality control for misfolded or incompletely synthesized proteins"/>
    <property type="evidence" value="ECO:0007669"/>
    <property type="project" value="TreeGrafter"/>
</dbReference>
<evidence type="ECO:0000313" key="8">
    <source>
        <dbReference type="Proteomes" id="UP000198565"/>
    </source>
</evidence>
<sequence length="256" mass="28319">MKKTRHYPIFMSAGTQSTNQLMTVKNLTETSADLYIYGEIIDNTDFKWDEADVMPEDVLNALKQVDGLDNLNIFINSPGGSVFAGLAIYNMLSRNKAKKTVHVDGVAASMASVIAMVGDTIHIPANAFLMIHNPWTIAVGNANDFRKLADDLDTISSGALNVYKGNLKEGITEETIQELLDNETWLNGEEAAKYFNVEVADAKNYAACASDVLNRYDKTPQKLLADKQNNEPPTVTQENEEVEKIKLQNELDLLSI</sequence>
<dbReference type="GO" id="GO:0051117">
    <property type="term" value="F:ATPase binding"/>
    <property type="evidence" value="ECO:0007669"/>
    <property type="project" value="TreeGrafter"/>
</dbReference>
<reference evidence="8" key="1">
    <citation type="submission" date="2016-10" db="EMBL/GenBank/DDBJ databases">
        <authorList>
            <person name="Varghese N."/>
            <person name="Submissions S."/>
        </authorList>
    </citation>
    <scope>NUCLEOTIDE SEQUENCE [LARGE SCALE GENOMIC DNA]</scope>
    <source>
        <strain evidence="8">CGMCC 1.4250</strain>
    </source>
</reference>
<dbReference type="RefSeq" id="WP_245780701.1">
    <property type="nucleotide sequence ID" value="NZ_FOTR01000001.1"/>
</dbReference>
<dbReference type="SUPFAM" id="SSF52096">
    <property type="entry name" value="ClpP/crotonase"/>
    <property type="match status" value="1"/>
</dbReference>
<dbReference type="STRING" id="334253.SAMN04487943_101307"/>
<dbReference type="PANTHER" id="PTHR10381:SF70">
    <property type="entry name" value="ATP-DEPENDENT CLP PROTEASE PROTEOLYTIC SUBUNIT"/>
    <property type="match status" value="1"/>
</dbReference>
<evidence type="ECO:0000313" key="7">
    <source>
        <dbReference type="EMBL" id="SFL38998.1"/>
    </source>
</evidence>
<evidence type="ECO:0000256" key="6">
    <source>
        <dbReference type="RuleBase" id="RU003567"/>
    </source>
</evidence>
<proteinExistence type="inferred from homology"/>
<keyword evidence="2" id="KW-0963">Cytoplasm</keyword>
<dbReference type="InterPro" id="IPR001907">
    <property type="entry name" value="ClpP"/>
</dbReference>
<dbReference type="AlphaFoldDB" id="A0A1I4H9N5"/>
<evidence type="ECO:0000256" key="5">
    <source>
        <dbReference type="ARBA" id="ARBA00022825"/>
    </source>
</evidence>
<protein>
    <recommendedName>
        <fullName evidence="6">ATP-dependent Clp protease proteolytic subunit</fullName>
    </recommendedName>
</protein>
<organism evidence="7 8">
    <name type="scientific">Gracilibacillus orientalis</name>
    <dbReference type="NCBI Taxonomy" id="334253"/>
    <lineage>
        <taxon>Bacteria</taxon>
        <taxon>Bacillati</taxon>
        <taxon>Bacillota</taxon>
        <taxon>Bacilli</taxon>
        <taxon>Bacillales</taxon>
        <taxon>Bacillaceae</taxon>
        <taxon>Gracilibacillus</taxon>
    </lineage>
</organism>
<dbReference type="InterPro" id="IPR023562">
    <property type="entry name" value="ClpP/TepA"/>
</dbReference>
<evidence type="ECO:0000256" key="2">
    <source>
        <dbReference type="ARBA" id="ARBA00022490"/>
    </source>
</evidence>
<keyword evidence="8" id="KW-1185">Reference proteome</keyword>
<evidence type="ECO:0000256" key="4">
    <source>
        <dbReference type="ARBA" id="ARBA00022801"/>
    </source>
</evidence>
<evidence type="ECO:0000256" key="1">
    <source>
        <dbReference type="ARBA" id="ARBA00007039"/>
    </source>
</evidence>
<gene>
    <name evidence="7" type="ORF">SAMN04487943_101307</name>
</gene>
<dbReference type="Pfam" id="PF00574">
    <property type="entry name" value="CLP_protease"/>
    <property type="match status" value="1"/>
</dbReference>
<dbReference type="PANTHER" id="PTHR10381">
    <property type="entry name" value="ATP-DEPENDENT CLP PROTEASE PROTEOLYTIC SUBUNIT"/>
    <property type="match status" value="1"/>
</dbReference>
<accession>A0A1I4H9N5</accession>
<dbReference type="Gene3D" id="3.90.226.10">
    <property type="entry name" value="2-enoyl-CoA Hydratase, Chain A, domain 1"/>
    <property type="match status" value="1"/>
</dbReference>
<dbReference type="GO" id="GO:0004252">
    <property type="term" value="F:serine-type endopeptidase activity"/>
    <property type="evidence" value="ECO:0007669"/>
    <property type="project" value="InterPro"/>
</dbReference>
<dbReference type="GO" id="GO:0009368">
    <property type="term" value="C:endopeptidase Clp complex"/>
    <property type="evidence" value="ECO:0007669"/>
    <property type="project" value="TreeGrafter"/>
</dbReference>
<keyword evidence="5" id="KW-0720">Serine protease</keyword>
<dbReference type="InterPro" id="IPR029045">
    <property type="entry name" value="ClpP/crotonase-like_dom_sf"/>
</dbReference>
<evidence type="ECO:0000256" key="3">
    <source>
        <dbReference type="ARBA" id="ARBA00022670"/>
    </source>
</evidence>
<dbReference type="PRINTS" id="PR00127">
    <property type="entry name" value="CLPPROTEASEP"/>
</dbReference>
<name>A0A1I4H9N5_9BACI</name>
<dbReference type="GO" id="GO:0004176">
    <property type="term" value="F:ATP-dependent peptidase activity"/>
    <property type="evidence" value="ECO:0007669"/>
    <property type="project" value="InterPro"/>
</dbReference>
<keyword evidence="3 7" id="KW-0645">Protease</keyword>
<comment type="similarity">
    <text evidence="1 6">Belongs to the peptidase S14 family.</text>
</comment>
<dbReference type="CDD" id="cd07016">
    <property type="entry name" value="S14_ClpP_1"/>
    <property type="match status" value="1"/>
</dbReference>
<dbReference type="Proteomes" id="UP000198565">
    <property type="component" value="Unassembled WGS sequence"/>
</dbReference>